<accession>A0A821JSH1</accession>
<sequence>EEKRIFMGPLKKHRLQEEQQLTTTAAATTSQTKSS</sequence>
<gene>
    <name evidence="2" type="ORF">OVN521_LOCUS49176</name>
</gene>
<organism evidence="2 3">
    <name type="scientific">Rotaria magnacalcarata</name>
    <dbReference type="NCBI Taxonomy" id="392030"/>
    <lineage>
        <taxon>Eukaryota</taxon>
        <taxon>Metazoa</taxon>
        <taxon>Spiralia</taxon>
        <taxon>Gnathifera</taxon>
        <taxon>Rotifera</taxon>
        <taxon>Eurotatoria</taxon>
        <taxon>Bdelloidea</taxon>
        <taxon>Philodinida</taxon>
        <taxon>Philodinidae</taxon>
        <taxon>Rotaria</taxon>
    </lineage>
</organism>
<comment type="caution">
    <text evidence="2">The sequence shown here is derived from an EMBL/GenBank/DDBJ whole genome shotgun (WGS) entry which is preliminary data.</text>
</comment>
<feature type="non-terminal residue" evidence="2">
    <location>
        <position position="1"/>
    </location>
</feature>
<reference evidence="2" key="1">
    <citation type="submission" date="2021-02" db="EMBL/GenBank/DDBJ databases">
        <authorList>
            <person name="Nowell W R."/>
        </authorList>
    </citation>
    <scope>NUCLEOTIDE SEQUENCE</scope>
</reference>
<evidence type="ECO:0000313" key="2">
    <source>
        <dbReference type="EMBL" id="CAF4723786.1"/>
    </source>
</evidence>
<keyword evidence="3" id="KW-1185">Reference proteome</keyword>
<name>A0A821JSH1_9BILA</name>
<feature type="compositionally biased region" description="Low complexity" evidence="1">
    <location>
        <begin position="19"/>
        <end position="35"/>
    </location>
</feature>
<evidence type="ECO:0000256" key="1">
    <source>
        <dbReference type="SAM" id="MobiDB-lite"/>
    </source>
</evidence>
<evidence type="ECO:0000313" key="3">
    <source>
        <dbReference type="Proteomes" id="UP000663866"/>
    </source>
</evidence>
<proteinExistence type="predicted"/>
<feature type="region of interest" description="Disordered" evidence="1">
    <location>
        <begin position="1"/>
        <end position="35"/>
    </location>
</feature>
<dbReference type="AlphaFoldDB" id="A0A821JSH1"/>
<dbReference type="Proteomes" id="UP000663866">
    <property type="component" value="Unassembled WGS sequence"/>
</dbReference>
<dbReference type="EMBL" id="CAJOBG010106481">
    <property type="protein sequence ID" value="CAF4723786.1"/>
    <property type="molecule type" value="Genomic_DNA"/>
</dbReference>
<protein>
    <submittedName>
        <fullName evidence="2">Uncharacterized protein</fullName>
    </submittedName>
</protein>